<dbReference type="InterPro" id="IPR029062">
    <property type="entry name" value="Class_I_gatase-like"/>
</dbReference>
<evidence type="ECO:0000256" key="7">
    <source>
        <dbReference type="ARBA" id="ARBA00022842"/>
    </source>
</evidence>
<comment type="similarity">
    <text evidence="2 12">Belongs to the CTP synthase family.</text>
</comment>
<feature type="binding site" evidence="12">
    <location>
        <position position="222"/>
    </location>
    <ligand>
        <name>CTP</name>
        <dbReference type="ChEBI" id="CHEBI:37563"/>
        <note>allosteric inhibitor</note>
    </ligand>
</feature>
<evidence type="ECO:0000256" key="1">
    <source>
        <dbReference type="ARBA" id="ARBA00005171"/>
    </source>
</evidence>
<dbReference type="Pfam" id="PF06418">
    <property type="entry name" value="CTP_synth_N"/>
    <property type="match status" value="1"/>
</dbReference>
<keyword evidence="5 12" id="KW-0547">Nucleotide-binding</keyword>
<comment type="pathway">
    <text evidence="1 12">Pyrimidine metabolism; CTP biosynthesis via de novo pathway; CTP from UDP: step 2/2.</text>
</comment>
<dbReference type="AlphaFoldDB" id="A0A2P1PA54"/>
<dbReference type="InterPro" id="IPR033828">
    <property type="entry name" value="GATase1_CTP_Synthase"/>
</dbReference>
<reference evidence="15 16" key="1">
    <citation type="submission" date="2018-03" db="EMBL/GenBank/DDBJ databases">
        <title>A gene transfer event suggests a long-term partnership between eustigmatophyte algae and a novel lineage of endosymbiotic bacteria.</title>
        <authorList>
            <person name="Yurchenko T."/>
            <person name="Sevcikova T."/>
            <person name="Pribyl P."/>
            <person name="El Karkouri K."/>
            <person name="Klimes V."/>
            <person name="Amaral R."/>
            <person name="Zbrankova V."/>
            <person name="Kim E."/>
            <person name="Raoult D."/>
            <person name="Santos L.M.A."/>
            <person name="Elias M."/>
        </authorList>
    </citation>
    <scope>NUCLEOTIDE SEQUENCE [LARGE SCALE GENOMIC DNA]</scope>
    <source>
        <strain evidence="15">CCALA 838</strain>
    </source>
</reference>
<feature type="active site" evidence="12">
    <location>
        <position position="508"/>
    </location>
</feature>
<dbReference type="PROSITE" id="PS51273">
    <property type="entry name" value="GATASE_TYPE_1"/>
    <property type="match status" value="1"/>
</dbReference>
<evidence type="ECO:0000256" key="3">
    <source>
        <dbReference type="ARBA" id="ARBA00022598"/>
    </source>
</evidence>
<dbReference type="InterPro" id="IPR017456">
    <property type="entry name" value="CTP_synthase_N"/>
</dbReference>
<dbReference type="NCBIfam" id="TIGR00337">
    <property type="entry name" value="PyrG"/>
    <property type="match status" value="1"/>
</dbReference>
<proteinExistence type="inferred from homology"/>
<evidence type="ECO:0000256" key="6">
    <source>
        <dbReference type="ARBA" id="ARBA00022840"/>
    </source>
</evidence>
<dbReference type="InterPro" id="IPR004468">
    <property type="entry name" value="CTP_synthase"/>
</dbReference>
<feature type="binding site" evidence="12">
    <location>
        <position position="71"/>
    </location>
    <ligand>
        <name>Mg(2+)</name>
        <dbReference type="ChEBI" id="CHEBI:18420"/>
    </ligand>
</feature>
<dbReference type="CDD" id="cd03113">
    <property type="entry name" value="CTPS_N"/>
    <property type="match status" value="1"/>
</dbReference>
<feature type="binding site" evidence="12">
    <location>
        <position position="139"/>
    </location>
    <ligand>
        <name>Mg(2+)</name>
        <dbReference type="ChEBI" id="CHEBI:18420"/>
    </ligand>
</feature>
<feature type="binding site" evidence="12">
    <location>
        <position position="463"/>
    </location>
    <ligand>
        <name>L-glutamine</name>
        <dbReference type="ChEBI" id="CHEBI:58359"/>
    </ligand>
</feature>
<comment type="catalytic activity">
    <reaction evidence="12">
        <text>UTP + NH4(+) + ATP = CTP + ADP + phosphate + 2 H(+)</text>
        <dbReference type="Rhea" id="RHEA:16597"/>
        <dbReference type="ChEBI" id="CHEBI:15378"/>
        <dbReference type="ChEBI" id="CHEBI:28938"/>
        <dbReference type="ChEBI" id="CHEBI:30616"/>
        <dbReference type="ChEBI" id="CHEBI:37563"/>
        <dbReference type="ChEBI" id="CHEBI:43474"/>
        <dbReference type="ChEBI" id="CHEBI:46398"/>
        <dbReference type="ChEBI" id="CHEBI:456216"/>
    </reaction>
</comment>
<evidence type="ECO:0000259" key="14">
    <source>
        <dbReference type="Pfam" id="PF06418"/>
    </source>
</evidence>
<dbReference type="GO" id="GO:0019856">
    <property type="term" value="P:pyrimidine nucleobase biosynthetic process"/>
    <property type="evidence" value="ECO:0007669"/>
    <property type="project" value="TreeGrafter"/>
</dbReference>
<dbReference type="Proteomes" id="UP000241762">
    <property type="component" value="Chromosome"/>
</dbReference>
<sequence length="531" mass="58907">MTKFIFFTGGVVSSLGKGIAASSLAACLQARGFKVKLKKIDPYLNINPGSMSPYEHGEVFVTHDGTEADLDLGHYERFTGIQTDKSDSISAGQIYSSVLKNEREGAYLGETVQVIPHITDEIKNFITKDSGSVDFVICEIGGTVGDIEGLPFLEAIRQISTKVEKRNVLYVHVTLLPFIAAAKELKTKPTQHSVKELLRIGIQPDIILCRSSMPVSKEIRNKISMFCNVMPDRVIEAPDLASIYQAPLVYHNNGLDEEVCKYFGLNAPEPELDPWKKINESMQNLDKSLTIGIVGKYVNLSDAYKSLIEALVHAGLENKTHINIKWIDSEAKDINNQLEEVQGIIVPGGFGVRGVDGKLKAIKYARENLVPFLGICFGMQLAVVEAFKNVLGLKSANSAEIDPQTSDPVICVIDELQNPKHNVSQIGTAGVMRSGEYDCILEENSKLSKVYNSIMISERYRYRYTINKAYLNKKSGLRFIGSANNEGFVDAIEHESHPWFIGVQFHPEFKSSPFKAHPLFIDFVRNALSIN</sequence>
<comment type="miscellaneous">
    <text evidence="12">CTPSs have evolved a hybrid strategy for distinguishing between UTP and CTP. The overlapping regions of the product feedback inhibitory and substrate sites recognize a common feature in both compounds, the triphosphate moiety. To differentiate isosteric substrate and product pyrimidine rings, an additional pocket far from the expected kinase/ligase catalytic site, specifically recognizes the cytosine and ribose portions of the product inhibitor.</text>
</comment>
<dbReference type="PANTHER" id="PTHR11550:SF0">
    <property type="entry name" value="CTP SYNTHASE-RELATED"/>
    <property type="match status" value="1"/>
</dbReference>
<evidence type="ECO:0000313" key="15">
    <source>
        <dbReference type="EMBL" id="AVP88147.1"/>
    </source>
</evidence>
<comment type="subunit">
    <text evidence="12">Homotetramer.</text>
</comment>
<keyword evidence="9 12" id="KW-0665">Pyrimidine biosynthesis</keyword>
<feature type="binding site" evidence="12">
    <location>
        <position position="240"/>
    </location>
    <ligand>
        <name>ATP</name>
        <dbReference type="ChEBI" id="CHEBI:30616"/>
    </ligand>
</feature>
<gene>
    <name evidence="12" type="primary">pyrG</name>
    <name evidence="15" type="ORF">phytr_12220</name>
</gene>
<dbReference type="GO" id="GO:0003883">
    <property type="term" value="F:CTP synthase activity"/>
    <property type="evidence" value="ECO:0007669"/>
    <property type="project" value="UniProtKB-UniRule"/>
</dbReference>
<evidence type="ECO:0000256" key="12">
    <source>
        <dbReference type="HAMAP-Rule" id="MF_01227"/>
    </source>
</evidence>
<dbReference type="GO" id="GO:0042802">
    <property type="term" value="F:identical protein binding"/>
    <property type="evidence" value="ECO:0007669"/>
    <property type="project" value="TreeGrafter"/>
</dbReference>
<dbReference type="OrthoDB" id="9801107at2"/>
<feature type="binding site" evidence="12">
    <location>
        <begin position="14"/>
        <end position="19"/>
    </location>
    <ligand>
        <name>ATP</name>
        <dbReference type="ChEBI" id="CHEBI:30616"/>
    </ligand>
</feature>
<feature type="domain" description="Glutamine amidotransferase" evidence="13">
    <location>
        <begin position="300"/>
        <end position="524"/>
    </location>
</feature>
<dbReference type="RefSeq" id="WP_106874960.1">
    <property type="nucleotide sequence ID" value="NZ_CP027845.1"/>
</dbReference>
<evidence type="ECO:0000256" key="4">
    <source>
        <dbReference type="ARBA" id="ARBA00022723"/>
    </source>
</evidence>
<dbReference type="GO" id="GO:0004359">
    <property type="term" value="F:glutaminase activity"/>
    <property type="evidence" value="ECO:0007669"/>
    <property type="project" value="RHEA"/>
</dbReference>
<dbReference type="GO" id="GO:0046872">
    <property type="term" value="F:metal ion binding"/>
    <property type="evidence" value="ECO:0007669"/>
    <property type="project" value="UniProtKB-KW"/>
</dbReference>
<dbReference type="PANTHER" id="PTHR11550">
    <property type="entry name" value="CTP SYNTHASE"/>
    <property type="match status" value="1"/>
</dbReference>
<dbReference type="GO" id="GO:0097268">
    <property type="term" value="C:cytoophidium"/>
    <property type="evidence" value="ECO:0007669"/>
    <property type="project" value="UniProtKB-ARBA"/>
</dbReference>
<comment type="catalytic activity">
    <reaction evidence="10 12">
        <text>UTP + L-glutamine + ATP + H2O = CTP + L-glutamate + ADP + phosphate + 2 H(+)</text>
        <dbReference type="Rhea" id="RHEA:26426"/>
        <dbReference type="ChEBI" id="CHEBI:15377"/>
        <dbReference type="ChEBI" id="CHEBI:15378"/>
        <dbReference type="ChEBI" id="CHEBI:29985"/>
        <dbReference type="ChEBI" id="CHEBI:30616"/>
        <dbReference type="ChEBI" id="CHEBI:37563"/>
        <dbReference type="ChEBI" id="CHEBI:43474"/>
        <dbReference type="ChEBI" id="CHEBI:46398"/>
        <dbReference type="ChEBI" id="CHEBI:58359"/>
        <dbReference type="ChEBI" id="CHEBI:456216"/>
        <dbReference type="EC" id="6.3.4.2"/>
    </reaction>
</comment>
<evidence type="ECO:0000256" key="8">
    <source>
        <dbReference type="ARBA" id="ARBA00022962"/>
    </source>
</evidence>
<comment type="catalytic activity">
    <reaction evidence="12">
        <text>L-glutamine + H2O = L-glutamate + NH4(+)</text>
        <dbReference type="Rhea" id="RHEA:15889"/>
        <dbReference type="ChEBI" id="CHEBI:15377"/>
        <dbReference type="ChEBI" id="CHEBI:28938"/>
        <dbReference type="ChEBI" id="CHEBI:29985"/>
        <dbReference type="ChEBI" id="CHEBI:58359"/>
    </reaction>
</comment>
<dbReference type="GO" id="GO:0005829">
    <property type="term" value="C:cytosol"/>
    <property type="evidence" value="ECO:0007669"/>
    <property type="project" value="TreeGrafter"/>
</dbReference>
<feature type="active site" evidence="12">
    <location>
        <position position="506"/>
    </location>
</feature>
<evidence type="ECO:0000313" key="16">
    <source>
        <dbReference type="Proteomes" id="UP000241762"/>
    </source>
</evidence>
<keyword evidence="16" id="KW-1185">Reference proteome</keyword>
<evidence type="ECO:0000256" key="5">
    <source>
        <dbReference type="ARBA" id="ARBA00022741"/>
    </source>
</evidence>
<evidence type="ECO:0000256" key="2">
    <source>
        <dbReference type="ARBA" id="ARBA00007533"/>
    </source>
</evidence>
<dbReference type="CDD" id="cd01746">
    <property type="entry name" value="GATase1_CTP_Synthase"/>
    <property type="match status" value="1"/>
</dbReference>
<dbReference type="SUPFAM" id="SSF52317">
    <property type="entry name" value="Class I glutamine amidotransferase-like"/>
    <property type="match status" value="1"/>
</dbReference>
<keyword evidence="4 12" id="KW-0479">Metal-binding</keyword>
<evidence type="ECO:0000256" key="10">
    <source>
        <dbReference type="ARBA" id="ARBA00047781"/>
    </source>
</evidence>
<dbReference type="InterPro" id="IPR017926">
    <property type="entry name" value="GATASE"/>
</dbReference>
<dbReference type="NCBIfam" id="NF003792">
    <property type="entry name" value="PRK05380.1"/>
    <property type="match status" value="1"/>
</dbReference>
<dbReference type="EC" id="6.3.4.2" evidence="12"/>
<dbReference type="SUPFAM" id="SSF52540">
    <property type="entry name" value="P-loop containing nucleoside triphosphate hydrolases"/>
    <property type="match status" value="1"/>
</dbReference>
<keyword evidence="6 12" id="KW-0067">ATP-binding</keyword>
<name>A0A2P1PA54_9RICK</name>
<feature type="binding site" evidence="12">
    <location>
        <begin position="146"/>
        <end position="148"/>
    </location>
    <ligand>
        <name>CTP</name>
        <dbReference type="ChEBI" id="CHEBI:37563"/>
        <note>allosteric inhibitor</note>
    </ligand>
</feature>
<organism evidence="15 16">
    <name type="scientific">Candidatus Phycorickettsia trachydisci</name>
    <dbReference type="NCBI Taxonomy" id="2115978"/>
    <lineage>
        <taxon>Bacteria</taxon>
        <taxon>Pseudomonadati</taxon>
        <taxon>Pseudomonadota</taxon>
        <taxon>Alphaproteobacteria</taxon>
        <taxon>Rickettsiales</taxon>
        <taxon>Rickettsiaceae</taxon>
        <taxon>Candidatus Phycorickettsia</taxon>
    </lineage>
</organism>
<dbReference type="HAMAP" id="MF_01227">
    <property type="entry name" value="PyrG"/>
    <property type="match status" value="1"/>
</dbReference>
<feature type="domain" description="CTP synthase N-terminal" evidence="14">
    <location>
        <begin position="3"/>
        <end position="264"/>
    </location>
</feature>
<dbReference type="FunFam" id="3.40.50.880:FF:000002">
    <property type="entry name" value="CTP synthase"/>
    <property type="match status" value="1"/>
</dbReference>
<dbReference type="FunFam" id="3.40.50.300:FF:000009">
    <property type="entry name" value="CTP synthase"/>
    <property type="match status" value="1"/>
</dbReference>
<dbReference type="KEGG" id="ptc:phytr_12220"/>
<dbReference type="UniPathway" id="UPA00159">
    <property type="reaction ID" value="UER00277"/>
</dbReference>
<dbReference type="Pfam" id="PF00117">
    <property type="entry name" value="GATase"/>
    <property type="match status" value="1"/>
</dbReference>
<dbReference type="GO" id="GO:0005524">
    <property type="term" value="F:ATP binding"/>
    <property type="evidence" value="ECO:0007669"/>
    <property type="project" value="UniProtKB-KW"/>
</dbReference>
<evidence type="ECO:0000256" key="11">
    <source>
        <dbReference type="ARBA" id="ARBA00059148"/>
    </source>
</evidence>
<feature type="binding site" evidence="12">
    <location>
        <begin position="186"/>
        <end position="191"/>
    </location>
    <ligand>
        <name>UTP</name>
        <dbReference type="ChEBI" id="CHEBI:46398"/>
    </ligand>
</feature>
<feature type="binding site" evidence="12">
    <location>
        <begin position="186"/>
        <end position="191"/>
    </location>
    <ligand>
        <name>CTP</name>
        <dbReference type="ChEBI" id="CHEBI:37563"/>
        <note>allosteric inhibitor</note>
    </ligand>
</feature>
<dbReference type="InterPro" id="IPR027417">
    <property type="entry name" value="P-loop_NTPase"/>
</dbReference>
<feature type="region of interest" description="Amidoligase domain" evidence="12">
    <location>
        <begin position="1"/>
        <end position="265"/>
    </location>
</feature>
<evidence type="ECO:0000256" key="9">
    <source>
        <dbReference type="ARBA" id="ARBA00022975"/>
    </source>
</evidence>
<feature type="binding site" evidence="12">
    <location>
        <position position="13"/>
    </location>
    <ligand>
        <name>UTP</name>
        <dbReference type="ChEBI" id="CHEBI:46398"/>
    </ligand>
</feature>
<feature type="binding site" evidence="12">
    <location>
        <position position="13"/>
    </location>
    <ligand>
        <name>CTP</name>
        <dbReference type="ChEBI" id="CHEBI:37563"/>
        <note>allosteric inhibitor</note>
    </ligand>
</feature>
<keyword evidence="7 12" id="KW-0460">Magnesium</keyword>
<feature type="binding site" evidence="12">
    <location>
        <position position="222"/>
    </location>
    <ligand>
        <name>UTP</name>
        <dbReference type="ChEBI" id="CHEBI:46398"/>
    </ligand>
</feature>
<dbReference type="Gene3D" id="3.40.50.880">
    <property type="match status" value="1"/>
</dbReference>
<dbReference type="GO" id="GO:0044210">
    <property type="term" value="P:'de novo' CTP biosynthetic process"/>
    <property type="evidence" value="ECO:0007669"/>
    <property type="project" value="UniProtKB-UniRule"/>
</dbReference>
<comment type="activity regulation">
    <text evidence="12">Allosterically activated by GTP, when glutamine is the substrate; GTP has no effect on the reaction when ammonia is the substrate. The allosteric effector GTP functions by stabilizing the protein conformation that binds the tetrahedral intermediate(s) formed during glutamine hydrolysis. Inhibited by the product CTP, via allosteric rather than competitive inhibition.</text>
</comment>
<keyword evidence="3 12" id="KW-0436">Ligase</keyword>
<protein>
    <recommendedName>
        <fullName evidence="12">CTP synthase</fullName>
        <ecNumber evidence="12">6.3.4.2</ecNumber>
    </recommendedName>
    <alternativeName>
        <fullName evidence="12">Cytidine 5'-triphosphate synthase</fullName>
    </alternativeName>
    <alternativeName>
        <fullName evidence="12">Cytidine triphosphate synthetase</fullName>
        <shortName evidence="12">CTP synthetase</shortName>
        <shortName evidence="12">CTPS</shortName>
    </alternativeName>
    <alternativeName>
        <fullName evidence="12">UTP--ammonia ligase</fullName>
    </alternativeName>
</protein>
<accession>A0A2P1PA54</accession>
<feature type="binding site" evidence="12">
    <location>
        <position position="71"/>
    </location>
    <ligand>
        <name>ATP</name>
        <dbReference type="ChEBI" id="CHEBI:30616"/>
    </ligand>
</feature>
<feature type="binding site" evidence="12">
    <location>
        <position position="54"/>
    </location>
    <ligand>
        <name>L-glutamine</name>
        <dbReference type="ChEBI" id="CHEBI:58359"/>
    </ligand>
</feature>
<feature type="binding site" evidence="12">
    <location>
        <position position="349"/>
    </location>
    <ligand>
        <name>L-glutamine</name>
        <dbReference type="ChEBI" id="CHEBI:58359"/>
    </ligand>
</feature>
<dbReference type="Gene3D" id="3.40.50.300">
    <property type="entry name" value="P-loop containing nucleotide triphosphate hydrolases"/>
    <property type="match status" value="1"/>
</dbReference>
<comment type="caution">
    <text evidence="12">Lacks conserved residue(s) required for the propagation of feature annotation.</text>
</comment>
<feature type="binding site" evidence="12">
    <location>
        <begin position="377"/>
        <end position="380"/>
    </location>
    <ligand>
        <name>L-glutamine</name>
        <dbReference type="ChEBI" id="CHEBI:58359"/>
    </ligand>
</feature>
<dbReference type="EMBL" id="CP027845">
    <property type="protein sequence ID" value="AVP88147.1"/>
    <property type="molecule type" value="Genomic_DNA"/>
</dbReference>
<feature type="binding site" evidence="12">
    <location>
        <position position="400"/>
    </location>
    <ligand>
        <name>L-glutamine</name>
        <dbReference type="ChEBI" id="CHEBI:58359"/>
    </ligand>
</feature>
<comment type="function">
    <text evidence="11 12">Catalyzes the ATP-dependent amination of UTP to CTP with either L-glutamine or ammonia as the source of nitrogen. Regulates intracellular CTP levels through interactions with the four ribonucleotide triphosphates.</text>
</comment>
<feature type="active site" description="Nucleophile; for glutamine hydrolysis" evidence="12">
    <location>
        <position position="376"/>
    </location>
</feature>
<evidence type="ECO:0000259" key="13">
    <source>
        <dbReference type="Pfam" id="PF00117"/>
    </source>
</evidence>
<keyword evidence="8 12" id="KW-0315">Glutamine amidotransferase</keyword>